<evidence type="ECO:0000256" key="7">
    <source>
        <dbReference type="PIRSR" id="PIRSR000138-2"/>
    </source>
</evidence>
<keyword evidence="3 7" id="KW-0288">FMN</keyword>
<dbReference type="RefSeq" id="WP_173083228.1">
    <property type="nucleotide sequence ID" value="NZ_BLTE01000006.1"/>
</dbReference>
<feature type="binding site" evidence="7">
    <location>
        <position position="212"/>
    </location>
    <ligand>
        <name>FMN</name>
        <dbReference type="ChEBI" id="CHEBI:58210"/>
    </ligand>
</feature>
<dbReference type="GO" id="GO:0016491">
    <property type="term" value="F:oxidoreductase activity"/>
    <property type="evidence" value="ECO:0007669"/>
    <property type="project" value="UniProtKB-KW"/>
</dbReference>
<dbReference type="EMBL" id="BLTE01000006">
    <property type="protein sequence ID" value="GFK93810.1"/>
    <property type="molecule type" value="Genomic_DNA"/>
</dbReference>
<dbReference type="EC" id="1.1.3.46" evidence="9"/>
<comment type="similarity">
    <text evidence="5">Belongs to the FMN-dependent alpha-hydroxy acid dehydrogenase family.</text>
</comment>
<keyword evidence="10" id="KW-1185">Reference proteome</keyword>
<feature type="active site" description="Proton acceptor" evidence="6">
    <location>
        <position position="236"/>
    </location>
</feature>
<feature type="domain" description="FMN hydroxy acid dehydrogenase" evidence="8">
    <location>
        <begin position="37"/>
        <end position="340"/>
    </location>
</feature>
<dbReference type="AlphaFoldDB" id="A0A6V8LS61"/>
<evidence type="ECO:0000256" key="1">
    <source>
        <dbReference type="ARBA" id="ARBA00001917"/>
    </source>
</evidence>
<keyword evidence="2 7" id="KW-0285">Flavoprotein</keyword>
<dbReference type="Pfam" id="PF01070">
    <property type="entry name" value="FMN_dh"/>
    <property type="match status" value="2"/>
</dbReference>
<comment type="caution">
    <text evidence="9">The sequence shown here is derived from an EMBL/GenBank/DDBJ whole genome shotgun (WGS) entry which is preliminary data.</text>
</comment>
<feature type="binding site" evidence="7">
    <location>
        <position position="234"/>
    </location>
    <ligand>
        <name>FMN</name>
        <dbReference type="ChEBI" id="CHEBI:58210"/>
    </ligand>
</feature>
<dbReference type="InterPro" id="IPR037396">
    <property type="entry name" value="FMN_HAD"/>
</dbReference>
<name>A0A6V8LS61_9BACT</name>
<protein>
    <submittedName>
        <fullName evidence="9">4-hydroxymandelate oxidase</fullName>
        <ecNumber evidence="9">1.1.3.46</ecNumber>
    </submittedName>
</protein>
<dbReference type="CDD" id="cd02809">
    <property type="entry name" value="alpha_hydroxyacid_oxid_FMN"/>
    <property type="match status" value="1"/>
</dbReference>
<dbReference type="Gene3D" id="3.20.20.70">
    <property type="entry name" value="Aldolase class I"/>
    <property type="match status" value="1"/>
</dbReference>
<evidence type="ECO:0000259" key="8">
    <source>
        <dbReference type="PROSITE" id="PS51349"/>
    </source>
</evidence>
<dbReference type="InterPro" id="IPR012133">
    <property type="entry name" value="Alpha-hydoxy_acid_DH_FMN"/>
</dbReference>
<evidence type="ECO:0000256" key="4">
    <source>
        <dbReference type="ARBA" id="ARBA00023002"/>
    </source>
</evidence>
<feature type="binding site" evidence="7">
    <location>
        <position position="236"/>
    </location>
    <ligand>
        <name>FMN</name>
        <dbReference type="ChEBI" id="CHEBI:58210"/>
    </ligand>
</feature>
<dbReference type="Proteomes" id="UP000494245">
    <property type="component" value="Unassembled WGS sequence"/>
</dbReference>
<reference evidence="9 10" key="1">
    <citation type="submission" date="2020-04" db="EMBL/GenBank/DDBJ databases">
        <authorList>
            <consortium name="Desulfovibrio sp. FSS-1 genome sequencing consortium"/>
            <person name="Shimoshige H."/>
            <person name="Kobayashi H."/>
            <person name="Maekawa T."/>
        </authorList>
    </citation>
    <scope>NUCLEOTIDE SEQUENCE [LARGE SCALE GENOMIC DNA]</scope>
    <source>
        <strain evidence="9 10">SIID29052-01</strain>
    </source>
</reference>
<evidence type="ECO:0000256" key="5">
    <source>
        <dbReference type="ARBA" id="ARBA00024042"/>
    </source>
</evidence>
<feature type="binding site" evidence="7">
    <location>
        <begin position="267"/>
        <end position="271"/>
    </location>
    <ligand>
        <name>FMN</name>
        <dbReference type="ChEBI" id="CHEBI:58210"/>
    </ligand>
</feature>
<evidence type="ECO:0000256" key="6">
    <source>
        <dbReference type="PIRSR" id="PIRSR000138-1"/>
    </source>
</evidence>
<dbReference type="PANTHER" id="PTHR10578">
    <property type="entry name" value="S -2-HYDROXY-ACID OXIDASE-RELATED"/>
    <property type="match status" value="1"/>
</dbReference>
<evidence type="ECO:0000256" key="3">
    <source>
        <dbReference type="ARBA" id="ARBA00022643"/>
    </source>
</evidence>
<dbReference type="PIRSF" id="PIRSF000138">
    <property type="entry name" value="Al-hdrx_acd_dh"/>
    <property type="match status" value="1"/>
</dbReference>
<dbReference type="PANTHER" id="PTHR10578:SF107">
    <property type="entry name" value="2-HYDROXYACID OXIDASE 1"/>
    <property type="match status" value="1"/>
</dbReference>
<dbReference type="InterPro" id="IPR013785">
    <property type="entry name" value="Aldolase_TIM"/>
</dbReference>
<dbReference type="PROSITE" id="PS51349">
    <property type="entry name" value="FMN_HYDROXY_ACID_DH_2"/>
    <property type="match status" value="1"/>
</dbReference>
<evidence type="ECO:0000313" key="10">
    <source>
        <dbReference type="Proteomes" id="UP000494245"/>
    </source>
</evidence>
<comment type="cofactor">
    <cofactor evidence="1">
        <name>FMN</name>
        <dbReference type="ChEBI" id="CHEBI:58210"/>
    </cofactor>
</comment>
<proteinExistence type="inferred from homology"/>
<gene>
    <name evidence="9" type="primary">hmo</name>
    <name evidence="9" type="ORF">NNJEOMEG_01646</name>
</gene>
<organism evidence="9 10">
    <name type="scientific">Fundidesulfovibrio magnetotacticus</name>
    <dbReference type="NCBI Taxonomy" id="2730080"/>
    <lineage>
        <taxon>Bacteria</taxon>
        <taxon>Pseudomonadati</taxon>
        <taxon>Thermodesulfobacteriota</taxon>
        <taxon>Desulfovibrionia</taxon>
        <taxon>Desulfovibrionales</taxon>
        <taxon>Desulfovibrionaceae</taxon>
        <taxon>Fundidesulfovibrio</taxon>
    </lineage>
</organism>
<evidence type="ECO:0000313" key="9">
    <source>
        <dbReference type="EMBL" id="GFK93810.1"/>
    </source>
</evidence>
<dbReference type="GO" id="GO:0010181">
    <property type="term" value="F:FMN binding"/>
    <property type="evidence" value="ECO:0007669"/>
    <property type="project" value="InterPro"/>
</dbReference>
<accession>A0A6V8LS61</accession>
<dbReference type="InterPro" id="IPR000262">
    <property type="entry name" value="FMN-dep_DH"/>
</dbReference>
<dbReference type="SUPFAM" id="SSF51395">
    <property type="entry name" value="FMN-linked oxidoreductases"/>
    <property type="match status" value="1"/>
</dbReference>
<keyword evidence="4 9" id="KW-0560">Oxidoreductase</keyword>
<reference evidence="9 10" key="2">
    <citation type="submission" date="2020-05" db="EMBL/GenBank/DDBJ databases">
        <title>Draft genome sequence of Desulfovibrio sp. strainFSS-1.</title>
        <authorList>
            <person name="Shimoshige H."/>
            <person name="Kobayashi H."/>
            <person name="Maekawa T."/>
        </authorList>
    </citation>
    <scope>NUCLEOTIDE SEQUENCE [LARGE SCALE GENOMIC DNA]</scope>
    <source>
        <strain evidence="9 10">SIID29052-01</strain>
    </source>
</reference>
<sequence>MDMAQLRKTAREAMKGYCRVCPVCDGRACAGEVPGMGGAGTGRAFGANLEALAAWRLNLRTIHAVKEADTSVELFGKTLSMPVLAAPMTGVVYNMGGKIAEDAFAEMIVAGALAAGTVGCCGDGADPAMYEGGVRSIAARGGQGVPFIKPRAQEAVLALVRRAEEAGAMAVGMDVDGAGLITMALKGQPVSPKTFVEIKEITASTRLPFVIKGVMTPDEAQLAVGAGAAAIVVSNHGGRVLDHTPGAAEVLPEIAARVKGRVAILADGGVRSGADVLKLLALGADAVLVGRPLAVAAFGGGAEGVAAWLGKVRSELLSAMLLTGTASAREVSADILSKAP</sequence>
<feature type="binding site" evidence="7">
    <location>
        <position position="239"/>
    </location>
    <ligand>
        <name>glyoxylate</name>
        <dbReference type="ChEBI" id="CHEBI:36655"/>
    </ligand>
</feature>
<evidence type="ECO:0000256" key="2">
    <source>
        <dbReference type="ARBA" id="ARBA00022630"/>
    </source>
</evidence>
<feature type="binding site" evidence="7">
    <location>
        <begin position="290"/>
        <end position="291"/>
    </location>
    <ligand>
        <name>FMN</name>
        <dbReference type="ChEBI" id="CHEBI:58210"/>
    </ligand>
</feature>